<keyword evidence="3 7" id="KW-0418">Kinase</keyword>
<keyword evidence="5" id="KW-1133">Transmembrane helix</keyword>
<evidence type="ECO:0000256" key="4">
    <source>
        <dbReference type="ARBA" id="ARBA00022840"/>
    </source>
</evidence>
<dbReference type="EMBL" id="PVNL01000138">
    <property type="protein sequence ID" value="PRP95222.1"/>
    <property type="molecule type" value="Genomic_DNA"/>
</dbReference>
<dbReference type="Proteomes" id="UP000238823">
    <property type="component" value="Unassembled WGS sequence"/>
</dbReference>
<evidence type="ECO:0000256" key="2">
    <source>
        <dbReference type="ARBA" id="ARBA00022741"/>
    </source>
</evidence>
<dbReference type="InterPro" id="IPR025660">
    <property type="entry name" value="Pept_his_AS"/>
</dbReference>
<gene>
    <name evidence="7" type="primary">pknB_32</name>
    <name evidence="7" type="ORF">ENSA7_75360</name>
</gene>
<dbReference type="Gene3D" id="3.30.200.20">
    <property type="entry name" value="Phosphorylase Kinase, domain 1"/>
    <property type="match status" value="1"/>
</dbReference>
<dbReference type="GO" id="GO:0004674">
    <property type="term" value="F:protein serine/threonine kinase activity"/>
    <property type="evidence" value="ECO:0007669"/>
    <property type="project" value="UniProtKB-EC"/>
</dbReference>
<dbReference type="PROSITE" id="PS00108">
    <property type="entry name" value="PROTEIN_KINASE_ST"/>
    <property type="match status" value="1"/>
</dbReference>
<dbReference type="InterPro" id="IPR000719">
    <property type="entry name" value="Prot_kinase_dom"/>
</dbReference>
<keyword evidence="1 7" id="KW-0808">Transferase</keyword>
<dbReference type="Gene3D" id="1.10.510.10">
    <property type="entry name" value="Transferase(Phosphotransferase) domain 1"/>
    <property type="match status" value="1"/>
</dbReference>
<dbReference type="CDD" id="cd14014">
    <property type="entry name" value="STKc_PknB_like"/>
    <property type="match status" value="1"/>
</dbReference>
<evidence type="ECO:0000313" key="7">
    <source>
        <dbReference type="EMBL" id="PRP95222.1"/>
    </source>
</evidence>
<dbReference type="OrthoDB" id="9801841at2"/>
<dbReference type="InterPro" id="IPR050538">
    <property type="entry name" value="MAP_kinase_kinase_kinase"/>
</dbReference>
<evidence type="ECO:0000256" key="3">
    <source>
        <dbReference type="ARBA" id="ARBA00022777"/>
    </source>
</evidence>
<dbReference type="Pfam" id="PF00069">
    <property type="entry name" value="Pkinase"/>
    <property type="match status" value="1"/>
</dbReference>
<dbReference type="AlphaFoldDB" id="A0A2S9XQT0"/>
<evidence type="ECO:0000256" key="5">
    <source>
        <dbReference type="SAM" id="Phobius"/>
    </source>
</evidence>
<dbReference type="InterPro" id="IPR011009">
    <property type="entry name" value="Kinase-like_dom_sf"/>
</dbReference>
<dbReference type="PANTHER" id="PTHR48016:SF56">
    <property type="entry name" value="MAPKK KINASE"/>
    <property type="match status" value="1"/>
</dbReference>
<dbReference type="PROSITE" id="PS00639">
    <property type="entry name" value="THIOL_PROTEASE_HIS"/>
    <property type="match status" value="1"/>
</dbReference>
<dbReference type="GO" id="GO:0005524">
    <property type="term" value="F:ATP binding"/>
    <property type="evidence" value="ECO:0007669"/>
    <property type="project" value="UniProtKB-KW"/>
</dbReference>
<keyword evidence="5" id="KW-0472">Membrane</keyword>
<feature type="transmembrane region" description="Helical" evidence="5">
    <location>
        <begin position="440"/>
        <end position="460"/>
    </location>
</feature>
<evidence type="ECO:0000259" key="6">
    <source>
        <dbReference type="PROSITE" id="PS50011"/>
    </source>
</evidence>
<keyword evidence="2" id="KW-0547">Nucleotide-binding</keyword>
<keyword evidence="5" id="KW-0812">Transmembrane</keyword>
<dbReference type="EC" id="2.7.11.1" evidence="7"/>
<dbReference type="PROSITE" id="PS50011">
    <property type="entry name" value="PROTEIN_KINASE_DOM"/>
    <property type="match status" value="1"/>
</dbReference>
<accession>A0A2S9XQT0</accession>
<keyword evidence="4" id="KW-0067">ATP-binding</keyword>
<dbReference type="SMART" id="SM00220">
    <property type="entry name" value="S_TKc"/>
    <property type="match status" value="1"/>
</dbReference>
<reference evidence="7 8" key="1">
    <citation type="submission" date="2018-03" db="EMBL/GenBank/DDBJ databases">
        <title>Draft Genome Sequences of the Obligatory Marine Myxobacteria Enhygromyxa salina SWB007.</title>
        <authorList>
            <person name="Poehlein A."/>
            <person name="Moghaddam J.A."/>
            <person name="Harms H."/>
            <person name="Alanjari M."/>
            <person name="Koenig G.M."/>
            <person name="Daniel R."/>
            <person name="Schaeberle T.F."/>
        </authorList>
    </citation>
    <scope>NUCLEOTIDE SEQUENCE [LARGE SCALE GENOMIC DNA]</scope>
    <source>
        <strain evidence="7 8">SWB007</strain>
    </source>
</reference>
<evidence type="ECO:0000313" key="8">
    <source>
        <dbReference type="Proteomes" id="UP000238823"/>
    </source>
</evidence>
<proteinExistence type="predicted"/>
<protein>
    <submittedName>
        <fullName evidence="7">Serine/threonine-protein kinase PknB</fullName>
        <ecNumber evidence="7">2.7.11.1</ecNumber>
    </submittedName>
</protein>
<feature type="domain" description="Protein kinase" evidence="6">
    <location>
        <begin position="7"/>
        <end position="271"/>
    </location>
</feature>
<name>A0A2S9XQT0_9BACT</name>
<comment type="caution">
    <text evidence="7">The sequence shown here is derived from an EMBL/GenBank/DDBJ whole genome shotgun (WGS) entry which is preliminary data.</text>
</comment>
<dbReference type="SUPFAM" id="SSF56112">
    <property type="entry name" value="Protein kinase-like (PK-like)"/>
    <property type="match status" value="1"/>
</dbReference>
<dbReference type="PANTHER" id="PTHR48016">
    <property type="entry name" value="MAP KINASE KINASE KINASE SSK2-RELATED-RELATED"/>
    <property type="match status" value="1"/>
</dbReference>
<evidence type="ECO:0000256" key="1">
    <source>
        <dbReference type="ARBA" id="ARBA00022679"/>
    </source>
</evidence>
<organism evidence="7 8">
    <name type="scientific">Enhygromyxa salina</name>
    <dbReference type="NCBI Taxonomy" id="215803"/>
    <lineage>
        <taxon>Bacteria</taxon>
        <taxon>Pseudomonadati</taxon>
        <taxon>Myxococcota</taxon>
        <taxon>Polyangia</taxon>
        <taxon>Nannocystales</taxon>
        <taxon>Nannocystaceae</taxon>
        <taxon>Enhygromyxa</taxon>
    </lineage>
</organism>
<sequence length="618" mass="64659">MTDAAPYRIGRLLGRGAVASVHAVTDADGAVFAGKFLHASRDGDESATARFGQEARLLEGLSHPNLVRVDGSAIGIDEAGNQRSFVRMELVEGSGLDVLVAREAPMPEGRVAELGRQLAEGLAYAHGHGIVHRDLKPANVLVAGAGADLVLKIADFGMARASSLAGVEAGALTVLGTPDYMAPESIEPLAVDARADLYALGCMLFEMLTASVPFPAATPFGVLRRHREDPVPPLPEDLSPELRAVVQSLLAKSPADRPPSAGIVARRLAQLADGESALALVGETASGVASIESSCAGCGHALVAHVAVCLNCGLASATLEAGNHGVVITGPGEVGDKMDDQLRQQLLGWLKQNPQLGLEGGKWLRERIPRLPVVFVTKVSERSAKAMVASLTALGFAAEPIEGSSIRHPLIRSKASKLAGRVGVIALTSMGGMFNNGVGVIAVLAVGAIGAVVGTTVHSARSVTRSTGRSPDTLGPQLRAAFDDVEALIPALDQPRHRHALRAVIRQVLALRNRIGAEQDDQLALALTRATATTGTLARIDRQLSAVDLNLADDNTRALLHQRDLWSGRMLELSGSLEGLRTRATATKLRAAEADDDDDDALGDLRARVEALEEVQGL</sequence>
<dbReference type="InterPro" id="IPR008271">
    <property type="entry name" value="Ser/Thr_kinase_AS"/>
</dbReference>
<dbReference type="RefSeq" id="WP_106094301.1">
    <property type="nucleotide sequence ID" value="NZ_PVNL01000138.1"/>
</dbReference>